<dbReference type="InterPro" id="IPR017853">
    <property type="entry name" value="GH"/>
</dbReference>
<reference evidence="8 9" key="1">
    <citation type="submission" date="2019-11" db="EMBL/GenBank/DDBJ databases">
        <title>Gracilibacillus salitolerans sp. nov., a moderate halophile isolated from a saline soil in northwest China.</title>
        <authorList>
            <person name="Gan L."/>
        </authorList>
    </citation>
    <scope>NUCLEOTIDE SEQUENCE [LARGE SCALE GENOMIC DNA]</scope>
    <source>
        <strain evidence="8 9">SCU50</strain>
    </source>
</reference>
<gene>
    <name evidence="8" type="ORF">GI584_22740</name>
</gene>
<keyword evidence="2 4" id="KW-0378">Hydrolase</keyword>
<proteinExistence type="inferred from homology"/>
<sequence length="898" mass="98726">MEAASQENLLTNGGFESDIWSEDSVWEFESSDEEMIDLPYFAYESDEWIESDEGDYALKYWINEVSESGQLFSVSQTIESLPAGNYEVSVHSMGGENQEAGHVEVFAGDTTSDPVETKGYNNWETITLQFEVTEDASNFKLGATVSGEPTAYGYLDSFRLVSLDDGGKEVPEPVEADIFVERVDGLDGDFIKGVDVSGILALEDSGVAFYNEDGQEQDIFTTLADAGVNYVRVRVWNDPYDAEGNGYGGGNNDVAKAIEIGKRATENGMKLLVDFHYSDFWADPGKQQTPKAWEGLSLEDKKTALYNYTKDSLQEMIDAGVDVGMVQIGNETNNAMAGETNWTNISQLFNEGSKAVRDIDSEILVALHFTNPESAGRYDNIASTLADNKVEYDVFASSYYPFWHGTLENLTAELTNIAENYDKQVMVAETSYTFTSEDGDGHGNTAPQDSGQTINYPVSVQGQATAVRDVFEAVANVGDAGIGVFYWEPAWIPVGDPDNIDLEHNMELWEEHGSGWATSYASEYDPEDAGEWYGGSAVDNQALFDFHGHPLSSLNVFNYVDTGAVAPLQIDQVKDVSVTVTLGEEIQLPDTVTAVYNDGSQEPVAVTWNQEQIDQAIASGEGSYKIDGKIDGEYTVQASLTIEPENFVSNPSFEESDTSMWEISFPEGVGPHASVKENRSNSRTGDYSLDFWSDAPVDFEVKQTITDLEPGYYNLSMFIQGGEAAESDMELFANTSDEQYQTETHVDGWVNWVRSEIDEILVIDGSITIGASIKASAEAWGTLDDFYLKRVGDYQEPQPDPEPDAESNPEPKPDDSTPTPEQQPDGQEESGLDKDESELSGDNNGENDQNDDNPPVSESAGEKLPDAATNMSNWMVIGLVFILVGFSTILLLRKRKSY</sequence>
<feature type="domain" description="Bacterial Ig-like" evidence="7">
    <location>
        <begin position="574"/>
        <end position="632"/>
    </location>
</feature>
<dbReference type="Pfam" id="PF07745">
    <property type="entry name" value="Glyco_hydro_53"/>
    <property type="match status" value="1"/>
</dbReference>
<dbReference type="GO" id="GO:0031218">
    <property type="term" value="F:arabinogalactan endo-1,4-beta-galactosidase activity"/>
    <property type="evidence" value="ECO:0007669"/>
    <property type="project" value="UniProtKB-EC"/>
</dbReference>
<keyword evidence="6" id="KW-1133">Transmembrane helix</keyword>
<evidence type="ECO:0000313" key="8">
    <source>
        <dbReference type="EMBL" id="QGH37103.1"/>
    </source>
</evidence>
<evidence type="ECO:0000256" key="2">
    <source>
        <dbReference type="ARBA" id="ARBA00022801"/>
    </source>
</evidence>
<evidence type="ECO:0000313" key="9">
    <source>
        <dbReference type="Proteomes" id="UP000339690"/>
    </source>
</evidence>
<evidence type="ECO:0000256" key="4">
    <source>
        <dbReference type="RuleBase" id="RU361192"/>
    </source>
</evidence>
<name>A0A5Q2TSU4_9BACI</name>
<dbReference type="EMBL" id="CP045915">
    <property type="protein sequence ID" value="QGH37103.1"/>
    <property type="molecule type" value="Genomic_DNA"/>
</dbReference>
<feature type="transmembrane region" description="Helical" evidence="6">
    <location>
        <begin position="874"/>
        <end position="892"/>
    </location>
</feature>
<dbReference type="Pfam" id="PF07532">
    <property type="entry name" value="Big_4"/>
    <property type="match status" value="1"/>
</dbReference>
<keyword evidence="3 4" id="KW-0326">Glycosidase</keyword>
<feature type="compositionally biased region" description="Polar residues" evidence="5">
    <location>
        <begin position="816"/>
        <end position="825"/>
    </location>
</feature>
<protein>
    <recommendedName>
        <fullName evidence="4">Arabinogalactan endo-beta-1,4-galactanase</fullName>
        <ecNumber evidence="4">3.2.1.89</ecNumber>
    </recommendedName>
</protein>
<evidence type="ECO:0000256" key="6">
    <source>
        <dbReference type="SAM" id="Phobius"/>
    </source>
</evidence>
<evidence type="ECO:0000256" key="3">
    <source>
        <dbReference type="ARBA" id="ARBA00023295"/>
    </source>
</evidence>
<accession>A0A5Q2TSU4</accession>
<dbReference type="Proteomes" id="UP000339690">
    <property type="component" value="Chromosome"/>
</dbReference>
<dbReference type="GO" id="GO:0015926">
    <property type="term" value="F:glucosidase activity"/>
    <property type="evidence" value="ECO:0007669"/>
    <property type="project" value="InterPro"/>
</dbReference>
<dbReference type="AlphaFoldDB" id="A0A5Q2TSU4"/>
<dbReference type="InterPro" id="IPR011683">
    <property type="entry name" value="Glyco_hydro_53"/>
</dbReference>
<evidence type="ECO:0000256" key="1">
    <source>
        <dbReference type="ARBA" id="ARBA00010687"/>
    </source>
</evidence>
<comment type="similarity">
    <text evidence="1 4">Belongs to the glycosyl hydrolase 53 family.</text>
</comment>
<keyword evidence="9" id="KW-1185">Reference proteome</keyword>
<dbReference type="GO" id="GO:0045490">
    <property type="term" value="P:pectin catabolic process"/>
    <property type="evidence" value="ECO:0007669"/>
    <property type="project" value="TreeGrafter"/>
</dbReference>
<dbReference type="InterPro" id="IPR011081">
    <property type="entry name" value="Big_4"/>
</dbReference>
<feature type="region of interest" description="Disordered" evidence="5">
    <location>
        <begin position="793"/>
        <end position="863"/>
    </location>
</feature>
<evidence type="ECO:0000259" key="7">
    <source>
        <dbReference type="Pfam" id="PF07532"/>
    </source>
</evidence>
<evidence type="ECO:0000256" key="5">
    <source>
        <dbReference type="SAM" id="MobiDB-lite"/>
    </source>
</evidence>
<dbReference type="PANTHER" id="PTHR34983">
    <property type="entry name" value="ARABINOGALACTAN ENDO-BETA-1,4-GALACTANASE A"/>
    <property type="match status" value="1"/>
</dbReference>
<dbReference type="KEGG" id="grc:GI584_22740"/>
<dbReference type="EC" id="3.2.1.89" evidence="4"/>
<dbReference type="Gene3D" id="3.20.20.80">
    <property type="entry name" value="Glycosidases"/>
    <property type="match status" value="1"/>
</dbReference>
<comment type="catalytic activity">
    <reaction evidence="4">
        <text>The enzyme specifically hydrolyzes (1-&gt;4)-beta-D-galactosidic linkages in type I arabinogalactans.</text>
        <dbReference type="EC" id="3.2.1.89"/>
    </reaction>
</comment>
<dbReference type="Gene3D" id="2.60.120.260">
    <property type="entry name" value="Galactose-binding domain-like"/>
    <property type="match status" value="2"/>
</dbReference>
<keyword evidence="6" id="KW-0472">Membrane</keyword>
<organism evidence="8 9">
    <name type="scientific">Gracilibacillus salitolerans</name>
    <dbReference type="NCBI Taxonomy" id="2663022"/>
    <lineage>
        <taxon>Bacteria</taxon>
        <taxon>Bacillati</taxon>
        <taxon>Bacillota</taxon>
        <taxon>Bacilli</taxon>
        <taxon>Bacillales</taxon>
        <taxon>Bacillaceae</taxon>
        <taxon>Gracilibacillus</taxon>
    </lineage>
</organism>
<dbReference type="PANTHER" id="PTHR34983:SF2">
    <property type="entry name" value="ENDO-BETA-1,4-GALACTANASE"/>
    <property type="match status" value="1"/>
</dbReference>
<dbReference type="SUPFAM" id="SSF51445">
    <property type="entry name" value="(Trans)glycosidases"/>
    <property type="match status" value="1"/>
</dbReference>
<feature type="compositionally biased region" description="Acidic residues" evidence="5">
    <location>
        <begin position="826"/>
        <end position="839"/>
    </location>
</feature>
<keyword evidence="6" id="KW-0812">Transmembrane</keyword>